<protein>
    <submittedName>
        <fullName evidence="1">Uncharacterized protein</fullName>
    </submittedName>
</protein>
<organism evidence="1 2">
    <name type="scientific">Candidatus Scatousia excrementigallinarum</name>
    <dbReference type="NCBI Taxonomy" id="2840935"/>
    <lineage>
        <taxon>Bacteria</taxon>
        <taxon>Candidatus Scatousia</taxon>
    </lineage>
</organism>
<reference evidence="1" key="1">
    <citation type="submission" date="2020-10" db="EMBL/GenBank/DDBJ databases">
        <authorList>
            <person name="Gilroy R."/>
        </authorList>
    </citation>
    <scope>NUCLEOTIDE SEQUENCE</scope>
    <source>
        <strain evidence="1">6276</strain>
    </source>
</reference>
<feature type="non-terminal residue" evidence="1">
    <location>
        <position position="1"/>
    </location>
</feature>
<name>A0A9D1F195_9BACT</name>
<reference evidence="1" key="2">
    <citation type="journal article" date="2021" name="PeerJ">
        <title>Extensive microbial diversity within the chicken gut microbiome revealed by metagenomics and culture.</title>
        <authorList>
            <person name="Gilroy R."/>
            <person name="Ravi A."/>
            <person name="Getino M."/>
            <person name="Pursley I."/>
            <person name="Horton D.L."/>
            <person name="Alikhan N.F."/>
            <person name="Baker D."/>
            <person name="Gharbi K."/>
            <person name="Hall N."/>
            <person name="Watson M."/>
            <person name="Adriaenssens E.M."/>
            <person name="Foster-Nyarko E."/>
            <person name="Jarju S."/>
            <person name="Secka A."/>
            <person name="Antonio M."/>
            <person name="Oren A."/>
            <person name="Chaudhuri R.R."/>
            <person name="La Ragione R."/>
            <person name="Hildebrand F."/>
            <person name="Pallen M.J."/>
        </authorList>
    </citation>
    <scope>NUCLEOTIDE SEQUENCE</scope>
    <source>
        <strain evidence="1">6276</strain>
    </source>
</reference>
<gene>
    <name evidence="1" type="ORF">IAC10_14045</name>
</gene>
<evidence type="ECO:0000313" key="2">
    <source>
        <dbReference type="Proteomes" id="UP000823928"/>
    </source>
</evidence>
<dbReference type="Proteomes" id="UP000823928">
    <property type="component" value="Unassembled WGS sequence"/>
</dbReference>
<dbReference type="AlphaFoldDB" id="A0A9D1F195"/>
<evidence type="ECO:0000313" key="1">
    <source>
        <dbReference type="EMBL" id="HIS37723.1"/>
    </source>
</evidence>
<comment type="caution">
    <text evidence="1">The sequence shown here is derived from an EMBL/GenBank/DDBJ whole genome shotgun (WGS) entry which is preliminary data.</text>
</comment>
<sequence>QTAFHFSITNSDWEDNVRFEELVKNCKEVGYFEAGGKKWTCPFHPVSINKQECESLKGSLSISSCNYNNDYWAGAAKQCGGTNKMPTLADLANIASVLYSGNPVIGPTKDVDGLTYVPDTASSLGLPEPSFLIWAADNNTQYNASSRGFYSSYTKYIYSSRNGSGMWGICAVN</sequence>
<dbReference type="EMBL" id="DVIU01000287">
    <property type="protein sequence ID" value="HIS37723.1"/>
    <property type="molecule type" value="Genomic_DNA"/>
</dbReference>
<accession>A0A9D1F195</accession>
<proteinExistence type="predicted"/>